<dbReference type="STRING" id="871741.SAMN05192570_1171"/>
<accession>A0A1I6PQF4</accession>
<evidence type="ECO:0000313" key="2">
    <source>
        <dbReference type="EMBL" id="SFS42298.1"/>
    </source>
</evidence>
<dbReference type="OrthoDB" id="952090at2"/>
<dbReference type="AlphaFoldDB" id="A0A1I6PQF4"/>
<dbReference type="EMBL" id="FOZV01000002">
    <property type="protein sequence ID" value="SFS42298.1"/>
    <property type="molecule type" value="Genomic_DNA"/>
</dbReference>
<organism evidence="2 3">
    <name type="scientific">Brevundimonas viscosa</name>
    <dbReference type="NCBI Taxonomy" id="871741"/>
    <lineage>
        <taxon>Bacteria</taxon>
        <taxon>Pseudomonadati</taxon>
        <taxon>Pseudomonadota</taxon>
        <taxon>Alphaproteobacteria</taxon>
        <taxon>Caulobacterales</taxon>
        <taxon>Caulobacteraceae</taxon>
        <taxon>Brevundimonas</taxon>
    </lineage>
</organism>
<protein>
    <submittedName>
        <fullName evidence="2">Phage Mu protein F like protein</fullName>
    </submittedName>
</protein>
<gene>
    <name evidence="2" type="ORF">SAMN05192570_1171</name>
</gene>
<keyword evidence="3" id="KW-1185">Reference proteome</keyword>
<feature type="domain" description="Phage head morphogenesis" evidence="1">
    <location>
        <begin position="213"/>
        <end position="335"/>
    </location>
</feature>
<evidence type="ECO:0000313" key="3">
    <source>
        <dbReference type="Proteomes" id="UP000198788"/>
    </source>
</evidence>
<dbReference type="Pfam" id="PF04233">
    <property type="entry name" value="Phage_Mu_F"/>
    <property type="match status" value="1"/>
</dbReference>
<dbReference type="Proteomes" id="UP000198788">
    <property type="component" value="Unassembled WGS sequence"/>
</dbReference>
<evidence type="ECO:0000259" key="1">
    <source>
        <dbReference type="Pfam" id="PF04233"/>
    </source>
</evidence>
<sequence length="346" mass="38272">MARTGAFQQVFNDLQDRYGRLVADAFLRAVEDIRSAVQLQRLVARIEARDIEGALETLDIDPAAYDEMLDRIRDAHAEGGRKAAEALPRRLPDGTALTVRFDGRNPEAEAWLRDHSARLVTRITEDQRAAVRMSLLASMETGRNPRSAALDIVGRVNRATGRREGGILGLTQAQEGYARNARDELASGDPALMRQYLTRGRRDKRFDRSVTKAIREEKPVPAEIAAKAITAYERRLLQLRGEMIGRTEALTSLNRAAYEAIRQAVASGKIAESAVRRVWRSAGDLRVRHTHRGLNGDSVKLAEAFVSPSGARMLFPGDTSLGAPASETIGCRCVCETRIDFLANLR</sequence>
<dbReference type="RefSeq" id="WP_092307747.1">
    <property type="nucleotide sequence ID" value="NZ_FOZV01000002.1"/>
</dbReference>
<dbReference type="InterPro" id="IPR006528">
    <property type="entry name" value="Phage_head_morphogenesis_dom"/>
</dbReference>
<reference evidence="3" key="1">
    <citation type="submission" date="2016-10" db="EMBL/GenBank/DDBJ databases">
        <authorList>
            <person name="Varghese N."/>
            <person name="Submissions S."/>
        </authorList>
    </citation>
    <scope>NUCLEOTIDE SEQUENCE [LARGE SCALE GENOMIC DNA]</scope>
    <source>
        <strain evidence="3">CGMCC 1.10683</strain>
    </source>
</reference>
<name>A0A1I6PQF4_9CAUL</name>
<proteinExistence type="predicted"/>